<feature type="transmembrane region" description="Helical" evidence="7">
    <location>
        <begin position="285"/>
        <end position="301"/>
    </location>
</feature>
<keyword evidence="5" id="KW-0325">Glycoprotein</keyword>
<evidence type="ECO:0000313" key="10">
    <source>
        <dbReference type="Proteomes" id="UP000622797"/>
    </source>
</evidence>
<feature type="transmembrane region" description="Helical" evidence="7">
    <location>
        <begin position="213"/>
        <end position="232"/>
    </location>
</feature>
<feature type="transmembrane region" description="Helical" evidence="7">
    <location>
        <begin position="94"/>
        <end position="112"/>
    </location>
</feature>
<dbReference type="InterPro" id="IPR011701">
    <property type="entry name" value="MFS"/>
</dbReference>
<feature type="transmembrane region" description="Helical" evidence="7">
    <location>
        <begin position="383"/>
        <end position="404"/>
    </location>
</feature>
<dbReference type="Gene3D" id="1.20.1720.10">
    <property type="entry name" value="Multidrug resistance protein D"/>
    <property type="match status" value="1"/>
</dbReference>
<dbReference type="AlphaFoldDB" id="A0A8H4TS68"/>
<feature type="compositionally biased region" description="Basic and acidic residues" evidence="6">
    <location>
        <begin position="17"/>
        <end position="30"/>
    </location>
</feature>
<feature type="transmembrane region" description="Helical" evidence="7">
    <location>
        <begin position="416"/>
        <end position="437"/>
    </location>
</feature>
<protein>
    <recommendedName>
        <fullName evidence="8">Major facilitator superfamily (MFS) profile domain-containing protein</fullName>
    </recommendedName>
</protein>
<dbReference type="InterPro" id="IPR036259">
    <property type="entry name" value="MFS_trans_sf"/>
</dbReference>
<dbReference type="PANTHER" id="PTHR23501">
    <property type="entry name" value="MAJOR FACILITATOR SUPERFAMILY"/>
    <property type="match status" value="1"/>
</dbReference>
<proteinExistence type="predicted"/>
<dbReference type="SUPFAM" id="SSF103473">
    <property type="entry name" value="MFS general substrate transporter"/>
    <property type="match status" value="1"/>
</dbReference>
<feature type="transmembrane region" description="Helical" evidence="7">
    <location>
        <begin position="449"/>
        <end position="473"/>
    </location>
</feature>
<feature type="transmembrane region" description="Helical" evidence="7">
    <location>
        <begin position="182"/>
        <end position="201"/>
    </location>
</feature>
<feature type="transmembrane region" description="Helical" evidence="7">
    <location>
        <begin position="252"/>
        <end position="273"/>
    </location>
</feature>
<dbReference type="EMBL" id="JABEXW010000500">
    <property type="protein sequence ID" value="KAF4963038.1"/>
    <property type="molecule type" value="Genomic_DNA"/>
</dbReference>
<dbReference type="PANTHER" id="PTHR23501:SF198">
    <property type="entry name" value="AZOLE RESISTANCE PROTEIN 1-RELATED"/>
    <property type="match status" value="1"/>
</dbReference>
<dbReference type="PROSITE" id="PS50850">
    <property type="entry name" value="MFS"/>
    <property type="match status" value="1"/>
</dbReference>
<evidence type="ECO:0000313" key="9">
    <source>
        <dbReference type="EMBL" id="KAF4963038.1"/>
    </source>
</evidence>
<dbReference type="Proteomes" id="UP000622797">
    <property type="component" value="Unassembled WGS sequence"/>
</dbReference>
<feature type="transmembrane region" description="Helical" evidence="7">
    <location>
        <begin position="524"/>
        <end position="542"/>
    </location>
</feature>
<evidence type="ECO:0000259" key="8">
    <source>
        <dbReference type="PROSITE" id="PS50850"/>
    </source>
</evidence>
<dbReference type="Pfam" id="PF07690">
    <property type="entry name" value="MFS_1"/>
    <property type="match status" value="1"/>
</dbReference>
<evidence type="ECO:0000256" key="1">
    <source>
        <dbReference type="ARBA" id="ARBA00004141"/>
    </source>
</evidence>
<dbReference type="PRINTS" id="PR01035">
    <property type="entry name" value="TCRTETA"/>
</dbReference>
<name>A0A8H4TS68_9HYPO</name>
<dbReference type="CDD" id="cd17502">
    <property type="entry name" value="MFS_Azr1_MDR_like"/>
    <property type="match status" value="1"/>
</dbReference>
<dbReference type="OrthoDB" id="2985014at2759"/>
<keyword evidence="3 7" id="KW-1133">Transmembrane helix</keyword>
<keyword evidence="2 7" id="KW-0812">Transmembrane</keyword>
<reference evidence="9" key="1">
    <citation type="journal article" date="2020" name="BMC Genomics">
        <title>Correction to: Identification and distribution of gene clusters required for synthesis of sphingolipid metabolism inhibitors in diverse species of the filamentous fungus Fusarium.</title>
        <authorList>
            <person name="Kim H.S."/>
            <person name="Lohmar J.M."/>
            <person name="Busman M."/>
            <person name="Brown D.W."/>
            <person name="Naumann T.A."/>
            <person name="Divon H.H."/>
            <person name="Lysoe E."/>
            <person name="Uhlig S."/>
            <person name="Proctor R.H."/>
        </authorList>
    </citation>
    <scope>NUCLEOTIDE SEQUENCE</scope>
    <source>
        <strain evidence="9">NRRL 20472</strain>
    </source>
</reference>
<feature type="region of interest" description="Disordered" evidence="6">
    <location>
        <begin position="1"/>
        <end position="46"/>
    </location>
</feature>
<comment type="caution">
    <text evidence="9">The sequence shown here is derived from an EMBL/GenBank/DDBJ whole genome shotgun (WGS) entry which is preliminary data.</text>
</comment>
<accession>A0A8H4TS68</accession>
<sequence>MEEPIRLEQTSLARNIRPVEDAESSQRDENLTVEETPDAANPPEGTEARYPKGLKFWLIMLSVGAVLILSSIDMNIVATAVPSITDHFHTVAHVGWYSSAFRLCVCAFQFVFGKAYKLFSVKRIFLIANVISIAGSLLSGAATTSTMLVVGRAVAGLGSAGLFAGCFIILVQSTPLRRRPAFLGVMGAIEGLATIAAPLLGGALQTLSWRWCFYITAPTGLVTLLLTMFCFCDTQKSSDIARMTFKQKIAQLDLVSNLLLLPALTSLFLAFSWAGTAYPWNSGEVIGPLVTFAVLLAAFALNQIRRGDAAALPPRIMKHRTIIAGFIFIFCVNSTGVVLEYYLPTYYQLVRGYTPVKSGYMMLPIIIAATIGSLIHGAGTSAFGYYTPFMLFASFIMPIAAGLITTFKIDTSFERLIMYTALSGLAYGIGFVGPQTAVQTVLPDEDVPLGLSIMLFAQSFGPAVAVPIAQVLFTNQLSVNLEGLVPDLSRTNISNSGLNEIVANVVPSNSREVLVAVDKSLGQTWYLIVGLASTAIVGSLMTEWRSVKQKRE</sequence>
<dbReference type="GO" id="GO:0005886">
    <property type="term" value="C:plasma membrane"/>
    <property type="evidence" value="ECO:0007669"/>
    <property type="project" value="TreeGrafter"/>
</dbReference>
<evidence type="ECO:0000256" key="6">
    <source>
        <dbReference type="SAM" id="MobiDB-lite"/>
    </source>
</evidence>
<feature type="domain" description="Major facilitator superfamily (MFS) profile" evidence="8">
    <location>
        <begin position="59"/>
        <end position="550"/>
    </location>
</feature>
<feature type="transmembrane region" description="Helical" evidence="7">
    <location>
        <begin position="56"/>
        <end position="82"/>
    </location>
</feature>
<feature type="transmembrane region" description="Helical" evidence="7">
    <location>
        <begin position="124"/>
        <end position="143"/>
    </location>
</feature>
<reference evidence="9" key="2">
    <citation type="submission" date="2020-05" db="EMBL/GenBank/DDBJ databases">
        <authorList>
            <person name="Kim H.-S."/>
            <person name="Proctor R.H."/>
            <person name="Brown D.W."/>
        </authorList>
    </citation>
    <scope>NUCLEOTIDE SEQUENCE</scope>
    <source>
        <strain evidence="9">NRRL 20472</strain>
    </source>
</reference>
<organism evidence="9 10">
    <name type="scientific">Fusarium sarcochroum</name>
    <dbReference type="NCBI Taxonomy" id="1208366"/>
    <lineage>
        <taxon>Eukaryota</taxon>
        <taxon>Fungi</taxon>
        <taxon>Dikarya</taxon>
        <taxon>Ascomycota</taxon>
        <taxon>Pezizomycotina</taxon>
        <taxon>Sordariomycetes</taxon>
        <taxon>Hypocreomycetidae</taxon>
        <taxon>Hypocreales</taxon>
        <taxon>Nectriaceae</taxon>
        <taxon>Fusarium</taxon>
        <taxon>Fusarium lateritium species complex</taxon>
    </lineage>
</organism>
<gene>
    <name evidence="9" type="ORF">FSARC_8911</name>
</gene>
<evidence type="ECO:0000256" key="5">
    <source>
        <dbReference type="ARBA" id="ARBA00023180"/>
    </source>
</evidence>
<evidence type="ECO:0000256" key="2">
    <source>
        <dbReference type="ARBA" id="ARBA00022692"/>
    </source>
</evidence>
<evidence type="ECO:0000256" key="7">
    <source>
        <dbReference type="SAM" id="Phobius"/>
    </source>
</evidence>
<dbReference type="Gene3D" id="1.20.1250.20">
    <property type="entry name" value="MFS general substrate transporter like domains"/>
    <property type="match status" value="1"/>
</dbReference>
<evidence type="ECO:0000256" key="4">
    <source>
        <dbReference type="ARBA" id="ARBA00023136"/>
    </source>
</evidence>
<feature type="transmembrane region" description="Helical" evidence="7">
    <location>
        <begin position="149"/>
        <end position="170"/>
    </location>
</feature>
<dbReference type="GO" id="GO:0022857">
    <property type="term" value="F:transmembrane transporter activity"/>
    <property type="evidence" value="ECO:0007669"/>
    <property type="project" value="InterPro"/>
</dbReference>
<feature type="transmembrane region" description="Helical" evidence="7">
    <location>
        <begin position="358"/>
        <end position="376"/>
    </location>
</feature>
<keyword evidence="10" id="KW-1185">Reference proteome</keyword>
<feature type="transmembrane region" description="Helical" evidence="7">
    <location>
        <begin position="322"/>
        <end position="343"/>
    </location>
</feature>
<comment type="subcellular location">
    <subcellularLocation>
        <location evidence="1">Membrane</location>
        <topology evidence="1">Multi-pass membrane protein</topology>
    </subcellularLocation>
</comment>
<dbReference type="InterPro" id="IPR001958">
    <property type="entry name" value="Tet-R_TetA/multi-R_MdtG-like"/>
</dbReference>
<keyword evidence="4 7" id="KW-0472">Membrane</keyword>
<evidence type="ECO:0000256" key="3">
    <source>
        <dbReference type="ARBA" id="ARBA00022989"/>
    </source>
</evidence>
<dbReference type="InterPro" id="IPR020846">
    <property type="entry name" value="MFS_dom"/>
</dbReference>